<evidence type="ECO:0000259" key="6">
    <source>
        <dbReference type="Pfam" id="PF06813"/>
    </source>
</evidence>
<accession>A0AAW1MRI4</accession>
<dbReference type="Pfam" id="PF23262">
    <property type="entry name" value="NFD4_C"/>
    <property type="match status" value="1"/>
</dbReference>
<dbReference type="InterPro" id="IPR056555">
    <property type="entry name" value="NFD4_C"/>
</dbReference>
<organism evidence="8 9">
    <name type="scientific">Saponaria officinalis</name>
    <name type="common">Common soapwort</name>
    <name type="synonym">Lychnis saponaria</name>
    <dbReference type="NCBI Taxonomy" id="3572"/>
    <lineage>
        <taxon>Eukaryota</taxon>
        <taxon>Viridiplantae</taxon>
        <taxon>Streptophyta</taxon>
        <taxon>Embryophyta</taxon>
        <taxon>Tracheophyta</taxon>
        <taxon>Spermatophyta</taxon>
        <taxon>Magnoliopsida</taxon>
        <taxon>eudicotyledons</taxon>
        <taxon>Gunneridae</taxon>
        <taxon>Pentapetalae</taxon>
        <taxon>Caryophyllales</taxon>
        <taxon>Caryophyllaceae</taxon>
        <taxon>Caryophylleae</taxon>
        <taxon>Saponaria</taxon>
    </lineage>
</organism>
<proteinExistence type="predicted"/>
<evidence type="ECO:0000256" key="1">
    <source>
        <dbReference type="ARBA" id="ARBA00004141"/>
    </source>
</evidence>
<dbReference type="InterPro" id="IPR036259">
    <property type="entry name" value="MFS_trans_sf"/>
</dbReference>
<feature type="transmembrane region" description="Helical" evidence="5">
    <location>
        <begin position="79"/>
        <end position="101"/>
    </location>
</feature>
<comment type="caution">
    <text evidence="8">The sequence shown here is derived from an EMBL/GenBank/DDBJ whole genome shotgun (WGS) entry which is preliminary data.</text>
</comment>
<dbReference type="Proteomes" id="UP001443914">
    <property type="component" value="Unassembled WGS sequence"/>
</dbReference>
<feature type="transmembrane region" description="Helical" evidence="5">
    <location>
        <begin position="175"/>
        <end position="194"/>
    </location>
</feature>
<reference evidence="8" key="1">
    <citation type="submission" date="2024-03" db="EMBL/GenBank/DDBJ databases">
        <title>WGS assembly of Saponaria officinalis var. Norfolk2.</title>
        <authorList>
            <person name="Jenkins J."/>
            <person name="Shu S."/>
            <person name="Grimwood J."/>
            <person name="Barry K."/>
            <person name="Goodstein D."/>
            <person name="Schmutz J."/>
            <person name="Leebens-Mack J."/>
            <person name="Osbourn A."/>
        </authorList>
    </citation>
    <scope>NUCLEOTIDE SEQUENCE [LARGE SCALE GENOMIC DNA]</scope>
    <source>
        <strain evidence="8">JIC</strain>
    </source>
</reference>
<dbReference type="PROSITE" id="PS51257">
    <property type="entry name" value="PROKAR_LIPOPROTEIN"/>
    <property type="match status" value="1"/>
</dbReference>
<feature type="domain" description="NFD4 C-terminal" evidence="7">
    <location>
        <begin position="304"/>
        <end position="525"/>
    </location>
</feature>
<feature type="transmembrane region" description="Helical" evidence="5">
    <location>
        <begin position="214"/>
        <end position="233"/>
    </location>
</feature>
<evidence type="ECO:0000256" key="4">
    <source>
        <dbReference type="ARBA" id="ARBA00023136"/>
    </source>
</evidence>
<dbReference type="PANTHER" id="PTHR21576">
    <property type="entry name" value="UNCHARACTERIZED NODULIN-LIKE PROTEIN"/>
    <property type="match status" value="1"/>
</dbReference>
<evidence type="ECO:0000313" key="9">
    <source>
        <dbReference type="Proteomes" id="UP001443914"/>
    </source>
</evidence>
<feature type="transmembrane region" description="Helical" evidence="5">
    <location>
        <begin position="245"/>
        <end position="265"/>
    </location>
</feature>
<sequence length="533" mass="58405">MTNMKERITGFANNRWLVFVISMWIQSCAGVGYLFGSISPVIKSRMGYNQKQVSYLGVAKNLGDCIGFIAGYLCQFLPFWGVLLIGAFHTFFGYGLLWLFVTHKLPLLSFWMMCIAIFVGTNGETYYNTAALVSCVQNFPENRGPVVGILKGFAGLSGAILAQIYHMFNFSSQASLILMIAVAPPATVICLMFFVRSVDNGHQQKRPSDGLSFAFVYGICILLAAYIMGFLIIDDLNVLSRPLVILSSTFLLLLLLFFIIIPIVLEFCPKSQIPLEESLLHQNTEEDENLGNVDGEKTGKGENISLLQALGKFDFWVLFVSLLLGSGSGITIIDNIGQICQSLEFSDTRIFVAMISVSNFLGRVGGGYFSELIVRKYVYPRPLALAIVQLIMVIGLLYYAMQWPAAIYVLTLSNALGYGAHWSIAPATISELFGMKNFGPVYNCSLLALPLGSFILSSGLASSIYDYYAQIQVGLTKTSTFEIDDGVLTCVGSICYTITCAILSCAAFVSSVLSLVVVARTRALYANLYAKSQ</sequence>
<feature type="transmembrane region" description="Helical" evidence="5">
    <location>
        <begin position="407"/>
        <end position="429"/>
    </location>
</feature>
<dbReference type="GO" id="GO:0016020">
    <property type="term" value="C:membrane"/>
    <property type="evidence" value="ECO:0007669"/>
    <property type="project" value="UniProtKB-SubCell"/>
</dbReference>
<comment type="subcellular location">
    <subcellularLocation>
        <location evidence="1">Membrane</location>
        <topology evidence="1">Multi-pass membrane protein</topology>
    </subcellularLocation>
</comment>
<keyword evidence="4 5" id="KW-0472">Membrane</keyword>
<dbReference type="InterPro" id="IPR010658">
    <property type="entry name" value="Nodulin-like"/>
</dbReference>
<evidence type="ECO:0000313" key="8">
    <source>
        <dbReference type="EMBL" id="KAK9748484.1"/>
    </source>
</evidence>
<feature type="transmembrane region" description="Helical" evidence="5">
    <location>
        <begin position="383"/>
        <end position="401"/>
    </location>
</feature>
<feature type="transmembrane region" description="Helical" evidence="5">
    <location>
        <begin position="108"/>
        <end position="127"/>
    </location>
</feature>
<feature type="transmembrane region" description="Helical" evidence="5">
    <location>
        <begin position="16"/>
        <end position="41"/>
    </location>
</feature>
<feature type="transmembrane region" description="Helical" evidence="5">
    <location>
        <begin position="441"/>
        <end position="465"/>
    </location>
</feature>
<name>A0AAW1MRI4_SAPOF</name>
<dbReference type="Pfam" id="PF06813">
    <property type="entry name" value="Nodulin-like"/>
    <property type="match status" value="1"/>
</dbReference>
<evidence type="ECO:0000256" key="5">
    <source>
        <dbReference type="SAM" id="Phobius"/>
    </source>
</evidence>
<gene>
    <name evidence="8" type="ORF">RND81_02G060500</name>
</gene>
<feature type="transmembrane region" description="Helical" evidence="5">
    <location>
        <begin position="315"/>
        <end position="333"/>
    </location>
</feature>
<protein>
    <recommendedName>
        <fullName evidence="10">Nodulin-like domain-containing protein</fullName>
    </recommendedName>
</protein>
<dbReference type="PANTHER" id="PTHR21576:SF44">
    <property type="entry name" value="MAJOR FACILITATOR SUPERFAMILY PROTEIN"/>
    <property type="match status" value="1"/>
</dbReference>
<feature type="transmembrane region" description="Helical" evidence="5">
    <location>
        <begin position="485"/>
        <end position="518"/>
    </location>
</feature>
<feature type="domain" description="Nodulin-like" evidence="6">
    <location>
        <begin position="15"/>
        <end position="263"/>
    </location>
</feature>
<evidence type="ECO:0000256" key="2">
    <source>
        <dbReference type="ARBA" id="ARBA00022692"/>
    </source>
</evidence>
<feature type="transmembrane region" description="Helical" evidence="5">
    <location>
        <begin position="53"/>
        <end position="73"/>
    </location>
</feature>
<keyword evidence="9" id="KW-1185">Reference proteome</keyword>
<evidence type="ECO:0000256" key="3">
    <source>
        <dbReference type="ARBA" id="ARBA00022989"/>
    </source>
</evidence>
<dbReference type="Gene3D" id="1.20.1250.20">
    <property type="entry name" value="MFS general substrate transporter like domains"/>
    <property type="match status" value="1"/>
</dbReference>
<keyword evidence="2 5" id="KW-0812">Transmembrane</keyword>
<dbReference type="CDD" id="cd17354">
    <property type="entry name" value="MFS_Mch1p_like"/>
    <property type="match status" value="1"/>
</dbReference>
<dbReference type="SUPFAM" id="SSF103473">
    <property type="entry name" value="MFS general substrate transporter"/>
    <property type="match status" value="1"/>
</dbReference>
<evidence type="ECO:0008006" key="10">
    <source>
        <dbReference type="Google" id="ProtNLM"/>
    </source>
</evidence>
<dbReference type="AlphaFoldDB" id="A0AAW1MRI4"/>
<evidence type="ECO:0000259" key="7">
    <source>
        <dbReference type="Pfam" id="PF23262"/>
    </source>
</evidence>
<feature type="transmembrane region" description="Helical" evidence="5">
    <location>
        <begin position="147"/>
        <end position="168"/>
    </location>
</feature>
<dbReference type="EMBL" id="JBDFQZ010000002">
    <property type="protein sequence ID" value="KAK9748484.1"/>
    <property type="molecule type" value="Genomic_DNA"/>
</dbReference>
<keyword evidence="3 5" id="KW-1133">Transmembrane helix</keyword>